<evidence type="ECO:0000313" key="4">
    <source>
        <dbReference type="Proteomes" id="UP001497516"/>
    </source>
</evidence>
<name>A0AAV2E0S3_9ROSI</name>
<feature type="region of interest" description="Disordered" evidence="1">
    <location>
        <begin position="1"/>
        <end position="23"/>
    </location>
</feature>
<evidence type="ECO:0000256" key="1">
    <source>
        <dbReference type="SAM" id="MobiDB-lite"/>
    </source>
</evidence>
<dbReference type="Proteomes" id="UP001497516">
    <property type="component" value="Chromosome 3"/>
</dbReference>
<feature type="compositionally biased region" description="Polar residues" evidence="1">
    <location>
        <begin position="1"/>
        <end position="10"/>
    </location>
</feature>
<dbReference type="InterPro" id="IPR025558">
    <property type="entry name" value="DUF4283"/>
</dbReference>
<sequence length="259" mass="28717">MLSTAFSGTTAPALVPLPSDRPSDPLSHPVIAVSASTPANVVSTTLSSNMIIDSDPLSLSLQGIANGTTQDRSDQEATGARQQLFSYAAAVMGKMPTIPPQNQVRLWMPVGEHVLVSGIHNGEPVLTISADFKSKICAPWHRALVFRLLGLRIVFTNLCNRLKGLWRPQGNMEVKDLDHDYFLVNLDSEQDYYRVLTDGPWVIYDHYQVVQQWTSRFKASDPDTPKHNINLRPSVIADRECSNRQVILSTRALDLLLTQ</sequence>
<evidence type="ECO:0000313" key="3">
    <source>
        <dbReference type="EMBL" id="CAL1379425.1"/>
    </source>
</evidence>
<dbReference type="Pfam" id="PF14111">
    <property type="entry name" value="DUF4283"/>
    <property type="match status" value="1"/>
</dbReference>
<accession>A0AAV2E0S3</accession>
<proteinExistence type="predicted"/>
<keyword evidence="4" id="KW-1185">Reference proteome</keyword>
<dbReference type="InterPro" id="IPR040256">
    <property type="entry name" value="At4g02000-like"/>
</dbReference>
<evidence type="ECO:0000259" key="2">
    <source>
        <dbReference type="Pfam" id="PF14111"/>
    </source>
</evidence>
<protein>
    <recommendedName>
        <fullName evidence="2">DUF4283 domain-containing protein</fullName>
    </recommendedName>
</protein>
<dbReference type="PANTHER" id="PTHR31286:SF99">
    <property type="entry name" value="DUF4283 DOMAIN-CONTAINING PROTEIN"/>
    <property type="match status" value="1"/>
</dbReference>
<dbReference type="EMBL" id="OZ034816">
    <property type="protein sequence ID" value="CAL1379425.1"/>
    <property type="molecule type" value="Genomic_DNA"/>
</dbReference>
<reference evidence="3 4" key="1">
    <citation type="submission" date="2024-04" db="EMBL/GenBank/DDBJ databases">
        <authorList>
            <person name="Fracassetti M."/>
        </authorList>
    </citation>
    <scope>NUCLEOTIDE SEQUENCE [LARGE SCALE GENOMIC DNA]</scope>
</reference>
<feature type="compositionally biased region" description="Low complexity" evidence="1">
    <location>
        <begin position="14"/>
        <end position="23"/>
    </location>
</feature>
<organism evidence="3 4">
    <name type="scientific">Linum trigynum</name>
    <dbReference type="NCBI Taxonomy" id="586398"/>
    <lineage>
        <taxon>Eukaryota</taxon>
        <taxon>Viridiplantae</taxon>
        <taxon>Streptophyta</taxon>
        <taxon>Embryophyta</taxon>
        <taxon>Tracheophyta</taxon>
        <taxon>Spermatophyta</taxon>
        <taxon>Magnoliopsida</taxon>
        <taxon>eudicotyledons</taxon>
        <taxon>Gunneridae</taxon>
        <taxon>Pentapetalae</taxon>
        <taxon>rosids</taxon>
        <taxon>fabids</taxon>
        <taxon>Malpighiales</taxon>
        <taxon>Linaceae</taxon>
        <taxon>Linum</taxon>
    </lineage>
</organism>
<feature type="domain" description="DUF4283" evidence="2">
    <location>
        <begin position="140"/>
        <end position="219"/>
    </location>
</feature>
<dbReference type="PANTHER" id="PTHR31286">
    <property type="entry name" value="GLYCINE-RICH CELL WALL STRUCTURAL PROTEIN 1.8-LIKE"/>
    <property type="match status" value="1"/>
</dbReference>
<gene>
    <name evidence="3" type="ORF">LTRI10_LOCUS20944</name>
</gene>
<dbReference type="AlphaFoldDB" id="A0AAV2E0S3"/>